<dbReference type="EC" id="3.6.1.27" evidence="2"/>
<evidence type="ECO:0000256" key="6">
    <source>
        <dbReference type="ARBA" id="ARBA00022989"/>
    </source>
</evidence>
<evidence type="ECO:0000256" key="10">
    <source>
        <dbReference type="SAM" id="Phobius"/>
    </source>
</evidence>
<dbReference type="SMART" id="SM00014">
    <property type="entry name" value="acidPPc"/>
    <property type="match status" value="1"/>
</dbReference>
<dbReference type="Pfam" id="PF01569">
    <property type="entry name" value="PAP2"/>
    <property type="match status" value="1"/>
</dbReference>
<dbReference type="EMBL" id="SHAG01000066">
    <property type="protein sequence ID" value="RZO74691.1"/>
    <property type="molecule type" value="Genomic_DNA"/>
</dbReference>
<evidence type="ECO:0000259" key="11">
    <source>
        <dbReference type="SMART" id="SM00014"/>
    </source>
</evidence>
<dbReference type="PANTHER" id="PTHR14969">
    <property type="entry name" value="SPHINGOSINE-1-PHOSPHATE PHOSPHOHYDROLASE"/>
    <property type="match status" value="1"/>
</dbReference>
<feature type="domain" description="Phosphatidic acid phosphatase type 2/haloperoxidase" evidence="11">
    <location>
        <begin position="63"/>
        <end position="174"/>
    </location>
</feature>
<dbReference type="GO" id="GO:0005886">
    <property type="term" value="C:plasma membrane"/>
    <property type="evidence" value="ECO:0007669"/>
    <property type="project" value="UniProtKB-SubCell"/>
</dbReference>
<dbReference type="InterPro" id="IPR000326">
    <property type="entry name" value="PAP2/HPO"/>
</dbReference>
<keyword evidence="7 10" id="KW-0472">Membrane</keyword>
<dbReference type="Gene3D" id="1.20.144.10">
    <property type="entry name" value="Phosphatidic acid phosphatase type 2/haloperoxidase"/>
    <property type="match status" value="1"/>
</dbReference>
<dbReference type="AlphaFoldDB" id="A0A520RWZ8"/>
<name>A0A520RWZ8_9GAMM</name>
<evidence type="ECO:0000256" key="1">
    <source>
        <dbReference type="ARBA" id="ARBA00004651"/>
    </source>
</evidence>
<keyword evidence="6 10" id="KW-1133">Transmembrane helix</keyword>
<gene>
    <name evidence="12" type="ORF">EVA68_08585</name>
</gene>
<evidence type="ECO:0000256" key="4">
    <source>
        <dbReference type="ARBA" id="ARBA00022692"/>
    </source>
</evidence>
<evidence type="ECO:0000256" key="2">
    <source>
        <dbReference type="ARBA" id="ARBA00012374"/>
    </source>
</evidence>
<keyword evidence="3" id="KW-1003">Cell membrane</keyword>
<dbReference type="InterPro" id="IPR036938">
    <property type="entry name" value="PAP2/HPO_sf"/>
</dbReference>
<proteinExistence type="predicted"/>
<dbReference type="GO" id="GO:0050380">
    <property type="term" value="F:undecaprenyl-diphosphatase activity"/>
    <property type="evidence" value="ECO:0007669"/>
    <property type="project" value="UniProtKB-EC"/>
</dbReference>
<evidence type="ECO:0000256" key="7">
    <source>
        <dbReference type="ARBA" id="ARBA00023136"/>
    </source>
</evidence>
<sequence length="178" mass="20123">MNGAFHLLYIIHQWDLLAFELFSSRNTFRRFDVLAKLLSSSGNGHIYPLTPCILFLFEFPDVLLFTQFLTSAFLIERFFYVVAKKSFKRRRPADVLSNYQSVIKAADEFSFPSGHSSAAFLMVSALVLFYGPMFSVCYIWAALIAFSRLVLGVHFPSDVMVGSLLGSALAYTNFILIS</sequence>
<feature type="transmembrane region" description="Helical" evidence="10">
    <location>
        <begin position="64"/>
        <end position="83"/>
    </location>
</feature>
<dbReference type="CDD" id="cd01610">
    <property type="entry name" value="PAP2_like"/>
    <property type="match status" value="1"/>
</dbReference>
<dbReference type="PANTHER" id="PTHR14969:SF62">
    <property type="entry name" value="DECAPRENYLPHOSPHORYL-5-PHOSPHORIBOSE PHOSPHATASE RV3807C-RELATED"/>
    <property type="match status" value="1"/>
</dbReference>
<accession>A0A520RWZ8</accession>
<organism evidence="12 13">
    <name type="scientific">OM182 bacterium</name>
    <dbReference type="NCBI Taxonomy" id="2510334"/>
    <lineage>
        <taxon>Bacteria</taxon>
        <taxon>Pseudomonadati</taxon>
        <taxon>Pseudomonadota</taxon>
        <taxon>Gammaproteobacteria</taxon>
        <taxon>OMG group</taxon>
        <taxon>OM182 clade</taxon>
    </lineage>
</organism>
<evidence type="ECO:0000256" key="5">
    <source>
        <dbReference type="ARBA" id="ARBA00022801"/>
    </source>
</evidence>
<feature type="transmembrane region" description="Helical" evidence="10">
    <location>
        <begin position="119"/>
        <end position="147"/>
    </location>
</feature>
<evidence type="ECO:0000256" key="8">
    <source>
        <dbReference type="ARBA" id="ARBA00032707"/>
    </source>
</evidence>
<comment type="caution">
    <text evidence="12">The sequence shown here is derived from an EMBL/GenBank/DDBJ whole genome shotgun (WGS) entry which is preliminary data.</text>
</comment>
<evidence type="ECO:0000256" key="9">
    <source>
        <dbReference type="ARBA" id="ARBA00047594"/>
    </source>
</evidence>
<evidence type="ECO:0000313" key="12">
    <source>
        <dbReference type="EMBL" id="RZO74691.1"/>
    </source>
</evidence>
<dbReference type="Proteomes" id="UP000316199">
    <property type="component" value="Unassembled WGS sequence"/>
</dbReference>
<comment type="catalytic activity">
    <reaction evidence="9">
        <text>di-trans,octa-cis-undecaprenyl diphosphate + H2O = di-trans,octa-cis-undecaprenyl phosphate + phosphate + H(+)</text>
        <dbReference type="Rhea" id="RHEA:28094"/>
        <dbReference type="ChEBI" id="CHEBI:15377"/>
        <dbReference type="ChEBI" id="CHEBI:15378"/>
        <dbReference type="ChEBI" id="CHEBI:43474"/>
        <dbReference type="ChEBI" id="CHEBI:58405"/>
        <dbReference type="ChEBI" id="CHEBI:60392"/>
        <dbReference type="EC" id="3.6.1.27"/>
    </reaction>
</comment>
<comment type="subcellular location">
    <subcellularLocation>
        <location evidence="1">Cell membrane</location>
        <topology evidence="1">Multi-pass membrane protein</topology>
    </subcellularLocation>
</comment>
<feature type="transmembrane region" description="Helical" evidence="10">
    <location>
        <begin position="159"/>
        <end position="177"/>
    </location>
</feature>
<evidence type="ECO:0000256" key="3">
    <source>
        <dbReference type="ARBA" id="ARBA00022475"/>
    </source>
</evidence>
<protein>
    <recommendedName>
        <fullName evidence="2">undecaprenyl-diphosphate phosphatase</fullName>
        <ecNumber evidence="2">3.6.1.27</ecNumber>
    </recommendedName>
    <alternativeName>
        <fullName evidence="8">Undecaprenyl pyrophosphate phosphatase</fullName>
    </alternativeName>
</protein>
<keyword evidence="4 10" id="KW-0812">Transmembrane</keyword>
<dbReference type="SUPFAM" id="SSF48317">
    <property type="entry name" value="Acid phosphatase/Vanadium-dependent haloperoxidase"/>
    <property type="match status" value="1"/>
</dbReference>
<keyword evidence="5" id="KW-0378">Hydrolase</keyword>
<evidence type="ECO:0000313" key="13">
    <source>
        <dbReference type="Proteomes" id="UP000316199"/>
    </source>
</evidence>
<reference evidence="12 13" key="1">
    <citation type="submission" date="2019-02" db="EMBL/GenBank/DDBJ databases">
        <title>Prokaryotic population dynamics and viral predation in marine succession experiment using metagenomics: the confinement effect.</title>
        <authorList>
            <person name="Haro-Moreno J.M."/>
            <person name="Rodriguez-Valera F."/>
            <person name="Lopez-Perez M."/>
        </authorList>
    </citation>
    <scope>NUCLEOTIDE SEQUENCE [LARGE SCALE GENOMIC DNA]</scope>
    <source>
        <strain evidence="12">MED-G157</strain>
    </source>
</reference>